<gene>
    <name evidence="2" type="ORF">AO063_20775</name>
</gene>
<dbReference type="RefSeq" id="WP_058422247.1">
    <property type="nucleotide sequence ID" value="NZ_LKEF01000055.1"/>
</dbReference>
<dbReference type="Gene3D" id="1.10.30.50">
    <property type="match status" value="1"/>
</dbReference>
<proteinExistence type="predicted"/>
<dbReference type="AlphaFoldDB" id="A0A0W0HAW6"/>
<keyword evidence="2" id="KW-0255">Endonuclease</keyword>
<evidence type="ECO:0000313" key="2">
    <source>
        <dbReference type="EMBL" id="KTB57910.1"/>
    </source>
</evidence>
<dbReference type="Proteomes" id="UP000054197">
    <property type="component" value="Unassembled WGS sequence"/>
</dbReference>
<keyword evidence="2" id="KW-0378">Hydrolase</keyword>
<accession>A0A0W0HAW6</accession>
<dbReference type="GO" id="GO:0008270">
    <property type="term" value="F:zinc ion binding"/>
    <property type="evidence" value="ECO:0007669"/>
    <property type="project" value="InterPro"/>
</dbReference>
<organism evidence="2 3">
    <name type="scientific">Pseudomonas fluorescens ICMP 11288</name>
    <dbReference type="NCBI Taxonomy" id="1198309"/>
    <lineage>
        <taxon>Bacteria</taxon>
        <taxon>Pseudomonadati</taxon>
        <taxon>Pseudomonadota</taxon>
        <taxon>Gammaproteobacteria</taxon>
        <taxon>Pseudomonadales</taxon>
        <taxon>Pseudomonadaceae</taxon>
        <taxon>Pseudomonas</taxon>
    </lineage>
</organism>
<dbReference type="GO" id="GO:0004519">
    <property type="term" value="F:endonuclease activity"/>
    <property type="evidence" value="ECO:0007669"/>
    <property type="project" value="UniProtKB-KW"/>
</dbReference>
<protein>
    <submittedName>
        <fullName evidence="2">HNH endonuclease</fullName>
    </submittedName>
</protein>
<feature type="domain" description="HNH nuclease" evidence="1">
    <location>
        <begin position="154"/>
        <end position="212"/>
    </location>
</feature>
<dbReference type="GO" id="GO:0003676">
    <property type="term" value="F:nucleic acid binding"/>
    <property type="evidence" value="ECO:0007669"/>
    <property type="project" value="InterPro"/>
</dbReference>
<keyword evidence="2" id="KW-0540">Nuclease</keyword>
<evidence type="ECO:0000259" key="1">
    <source>
        <dbReference type="SMART" id="SM00507"/>
    </source>
</evidence>
<comment type="caution">
    <text evidence="2">The sequence shown here is derived from an EMBL/GenBank/DDBJ whole genome shotgun (WGS) entry which is preliminary data.</text>
</comment>
<dbReference type="CDD" id="cd00085">
    <property type="entry name" value="HNHc"/>
    <property type="match status" value="1"/>
</dbReference>
<name>A0A0W0HAW6_PSEFL</name>
<reference evidence="2 3" key="1">
    <citation type="submission" date="2015-09" db="EMBL/GenBank/DDBJ databases">
        <title>Genome sequence of ICMP 11288.</title>
        <authorList>
            <person name="Visnovsky S."/>
            <person name="Lu A."/>
            <person name="Panda P."/>
            <person name="Pitman A."/>
        </authorList>
    </citation>
    <scope>NUCLEOTIDE SEQUENCE [LARGE SCALE GENOMIC DNA]</scope>
    <source>
        <strain evidence="2 3">ICMP 11288</strain>
    </source>
</reference>
<dbReference type="SMART" id="SM00507">
    <property type="entry name" value="HNHc"/>
    <property type="match status" value="1"/>
</dbReference>
<evidence type="ECO:0000313" key="3">
    <source>
        <dbReference type="Proteomes" id="UP000054197"/>
    </source>
</evidence>
<dbReference type="EMBL" id="LKEF01000055">
    <property type="protein sequence ID" value="KTB57910.1"/>
    <property type="molecule type" value="Genomic_DNA"/>
</dbReference>
<dbReference type="InterPro" id="IPR003615">
    <property type="entry name" value="HNH_nuc"/>
</dbReference>
<sequence>MDIAKDKTDWSDSELAAAVEAYLKMLAWEKNGQPFNKALENRLLREGPVAGRAKGSIEFRMQNISTVLVRMGWDRIEGYKPAKNVGTGVEQRIRQALAAQGVFESEDAAQTADEQTLIRRASKLQQQPFQKLPDGIANPQKVSTISTAFVRDPKVRAWVLKEANGICEGCGSNAPFEVDGSPFLEVHHVKHLAQKGSDRTTNAVALCPNCHQRCHRSSDREAFTEELYSKVGRLARE</sequence>
<dbReference type="InterPro" id="IPR002711">
    <property type="entry name" value="HNH"/>
</dbReference>
<dbReference type="Pfam" id="PF01844">
    <property type="entry name" value="HNH"/>
    <property type="match status" value="1"/>
</dbReference>